<reference evidence="1" key="1">
    <citation type="submission" date="2014-11" db="EMBL/GenBank/DDBJ databases">
        <authorList>
            <person name="Amaro Gonzalez C."/>
        </authorList>
    </citation>
    <scope>NUCLEOTIDE SEQUENCE</scope>
</reference>
<proteinExistence type="predicted"/>
<evidence type="ECO:0000313" key="1">
    <source>
        <dbReference type="EMBL" id="JAH55295.1"/>
    </source>
</evidence>
<sequence length="45" mass="5094">MSLLSLVKKVPAFLVRTAHKPRKCIQPTLRKSSSKVCFYDTAWGT</sequence>
<protein>
    <submittedName>
        <fullName evidence="1">Uncharacterized protein</fullName>
    </submittedName>
</protein>
<reference evidence="1" key="2">
    <citation type="journal article" date="2015" name="Fish Shellfish Immunol.">
        <title>Early steps in the European eel (Anguilla anguilla)-Vibrio vulnificus interaction in the gills: Role of the RtxA13 toxin.</title>
        <authorList>
            <person name="Callol A."/>
            <person name="Pajuelo D."/>
            <person name="Ebbesson L."/>
            <person name="Teles M."/>
            <person name="MacKenzie S."/>
            <person name="Amaro C."/>
        </authorList>
    </citation>
    <scope>NUCLEOTIDE SEQUENCE</scope>
</reference>
<name>A0A0E9TR02_ANGAN</name>
<dbReference type="AlphaFoldDB" id="A0A0E9TR02"/>
<accession>A0A0E9TR02</accession>
<organism evidence="1">
    <name type="scientific">Anguilla anguilla</name>
    <name type="common">European freshwater eel</name>
    <name type="synonym">Muraena anguilla</name>
    <dbReference type="NCBI Taxonomy" id="7936"/>
    <lineage>
        <taxon>Eukaryota</taxon>
        <taxon>Metazoa</taxon>
        <taxon>Chordata</taxon>
        <taxon>Craniata</taxon>
        <taxon>Vertebrata</taxon>
        <taxon>Euteleostomi</taxon>
        <taxon>Actinopterygii</taxon>
        <taxon>Neopterygii</taxon>
        <taxon>Teleostei</taxon>
        <taxon>Anguilliformes</taxon>
        <taxon>Anguillidae</taxon>
        <taxon>Anguilla</taxon>
    </lineage>
</organism>
<dbReference type="EMBL" id="GBXM01053282">
    <property type="protein sequence ID" value="JAH55295.1"/>
    <property type="molecule type" value="Transcribed_RNA"/>
</dbReference>